<dbReference type="EMBL" id="KN847042">
    <property type="protein sequence ID" value="KIW30060.1"/>
    <property type="molecule type" value="Genomic_DNA"/>
</dbReference>
<dbReference type="RefSeq" id="XP_016250276.1">
    <property type="nucleotide sequence ID" value="XM_016392757.1"/>
</dbReference>
<protein>
    <recommendedName>
        <fullName evidence="4">Methyltransferase domain-containing protein</fullName>
    </recommendedName>
</protein>
<dbReference type="InterPro" id="IPR029063">
    <property type="entry name" value="SAM-dependent_MTases_sf"/>
</dbReference>
<dbReference type="HOGENOM" id="CLU_010595_1_2_1"/>
<dbReference type="AlphaFoldDB" id="A0A0D2CIZ4"/>
<feature type="region of interest" description="Disordered" evidence="1">
    <location>
        <begin position="1"/>
        <end position="28"/>
    </location>
</feature>
<organism evidence="2 3">
    <name type="scientific">Cladophialophora immunda</name>
    <dbReference type="NCBI Taxonomy" id="569365"/>
    <lineage>
        <taxon>Eukaryota</taxon>
        <taxon>Fungi</taxon>
        <taxon>Dikarya</taxon>
        <taxon>Ascomycota</taxon>
        <taxon>Pezizomycotina</taxon>
        <taxon>Eurotiomycetes</taxon>
        <taxon>Chaetothyriomycetidae</taxon>
        <taxon>Chaetothyriales</taxon>
        <taxon>Herpotrichiellaceae</taxon>
        <taxon>Cladophialophora</taxon>
    </lineage>
</organism>
<dbReference type="GO" id="GO:0008168">
    <property type="term" value="F:methyltransferase activity"/>
    <property type="evidence" value="ECO:0007669"/>
    <property type="project" value="TreeGrafter"/>
</dbReference>
<gene>
    <name evidence="2" type="ORF">PV07_05837</name>
</gene>
<proteinExistence type="predicted"/>
<reference evidence="2 3" key="1">
    <citation type="submission" date="2015-01" db="EMBL/GenBank/DDBJ databases">
        <title>The Genome Sequence of Cladophialophora immunda CBS83496.</title>
        <authorList>
            <consortium name="The Broad Institute Genomics Platform"/>
            <person name="Cuomo C."/>
            <person name="de Hoog S."/>
            <person name="Gorbushina A."/>
            <person name="Stielow B."/>
            <person name="Teixiera M."/>
            <person name="Abouelleil A."/>
            <person name="Chapman S.B."/>
            <person name="Priest M."/>
            <person name="Young S.K."/>
            <person name="Wortman J."/>
            <person name="Nusbaum C."/>
            <person name="Birren B."/>
        </authorList>
    </citation>
    <scope>NUCLEOTIDE SEQUENCE [LARGE SCALE GENOMIC DNA]</scope>
    <source>
        <strain evidence="2 3">CBS 83496</strain>
    </source>
</reference>
<dbReference type="GeneID" id="27345031"/>
<dbReference type="SUPFAM" id="SSF53335">
    <property type="entry name" value="S-adenosyl-L-methionine-dependent methyltransferases"/>
    <property type="match status" value="1"/>
</dbReference>
<dbReference type="PANTHER" id="PTHR43591">
    <property type="entry name" value="METHYLTRANSFERASE"/>
    <property type="match status" value="1"/>
</dbReference>
<accession>A0A0D2CIZ4</accession>
<evidence type="ECO:0000256" key="1">
    <source>
        <dbReference type="SAM" id="MobiDB-lite"/>
    </source>
</evidence>
<dbReference type="Pfam" id="PF13489">
    <property type="entry name" value="Methyltransf_23"/>
    <property type="match status" value="1"/>
</dbReference>
<dbReference type="VEuPathDB" id="FungiDB:PV07_05837"/>
<evidence type="ECO:0000313" key="3">
    <source>
        <dbReference type="Proteomes" id="UP000054466"/>
    </source>
</evidence>
<feature type="compositionally biased region" description="Basic and acidic residues" evidence="1">
    <location>
        <begin position="1"/>
        <end position="11"/>
    </location>
</feature>
<evidence type="ECO:0000313" key="2">
    <source>
        <dbReference type="EMBL" id="KIW30060.1"/>
    </source>
</evidence>
<dbReference type="OrthoDB" id="2013972at2759"/>
<dbReference type="Proteomes" id="UP000054466">
    <property type="component" value="Unassembled WGS sequence"/>
</dbReference>
<name>A0A0D2CIZ4_9EURO</name>
<feature type="compositionally biased region" description="Acidic residues" evidence="1">
    <location>
        <begin position="12"/>
        <end position="28"/>
    </location>
</feature>
<dbReference type="PANTHER" id="PTHR43591:SF31">
    <property type="entry name" value="LAEA-LIKE, PUTATIVE (AFU_ORTHOLOGUE AFUA_8G01930)-RELATED"/>
    <property type="match status" value="1"/>
</dbReference>
<sequence>MSLPVDDHDSVPDPDSEPEVPIDAADEVDSALGDEDDLLSTSSLTSSVFDYIQEHGRTYNAYGERTYVLPNDEIELDRLDLQHHLLKMTFNNQLSTCGVEKKRDLHRVLDIGTGTGIWSVEFGDLHPEAIVLGVDVSPVQPTYSVPPNVRFEVMDVGQPWVFSYQFDFIFSRFMTGAVADWRGFIRQCYENLAPGAMLEVQDISFHLACEDGTLPADSALAKWAAYMLEASKQLGCPLDSVESVRRIMIETGFVDVEETPYIWPMSPWKKDPTLKKIGVWTYHNFTTSLSGISLALFTRGLAWTADELEAFLIDVRKDMRNTRYHAFWPIYCISGTKPE</sequence>
<dbReference type="Gene3D" id="3.40.50.150">
    <property type="entry name" value="Vaccinia Virus protein VP39"/>
    <property type="match status" value="1"/>
</dbReference>
<evidence type="ECO:0008006" key="4">
    <source>
        <dbReference type="Google" id="ProtNLM"/>
    </source>
</evidence>
<dbReference type="STRING" id="569365.A0A0D2CIZ4"/>
<dbReference type="CDD" id="cd02440">
    <property type="entry name" value="AdoMet_MTases"/>
    <property type="match status" value="1"/>
</dbReference>
<keyword evidence="3" id="KW-1185">Reference proteome</keyword>